<dbReference type="PANTHER" id="PTHR43201:SF5">
    <property type="entry name" value="MEDIUM-CHAIN ACYL-COA LIGASE ACSF2, MITOCHONDRIAL"/>
    <property type="match status" value="1"/>
</dbReference>
<keyword evidence="7" id="KW-1185">Reference proteome</keyword>
<proteinExistence type="inferred from homology"/>
<comment type="caution">
    <text evidence="6">The sequence shown here is derived from an EMBL/GenBank/DDBJ whole genome shotgun (WGS) entry which is preliminary data.</text>
</comment>
<evidence type="ECO:0000313" key="6">
    <source>
        <dbReference type="EMBL" id="GGU50534.1"/>
    </source>
</evidence>
<sequence>MGRTGECTGPAALDGGTMEAADRSAAGAPAIRSAGHERGYPEFLDRAGRIATGLRAAGVAPGDRIAVVLRNEPAHLEITAAAAQLGASAVPVNWHFKQDDLRHVLTDSGSKVVFVHTDLLPAVTAVLPDGVRIIEVAVPPGVATACGIAAPNPTGRHPLLDDWLTEYQPLAQPADERPPTVIYSSGTTGRPKGVLREPVGQDRLAEAVETFLEYFAVAPGGRTLIPAPLYHASPSQHAVLALAAGLDITLMPRFDAEEFLRLVERHRIQQVQMVPTMFVRLLRLPKDVRERYDVSALTSVVHAAAPCPPHVKHAMIDWLGPVLREYYGGSETGAVTWCDSAEWLAHPGTVGRAEGTCGVAVLDRAGEPVPTGSTGEIYLKPSDTWPRFTYLGDPDKRATMETPGLPGYVTIGDIGHLDEDGYLYLSDRRNDMVISGGVNIYPAEIEGCLLSLEGVRDVAVFGIPDEEFGEVLAAHLQTEPGVRLSAAAVRAHVAERLAGYKVPRAVVFEELLPRDESGKLFKRQLREPYWAGHGGLI</sequence>
<dbReference type="InterPro" id="IPR000873">
    <property type="entry name" value="AMP-dep_synth/lig_dom"/>
</dbReference>
<evidence type="ECO:0000256" key="1">
    <source>
        <dbReference type="ARBA" id="ARBA00006432"/>
    </source>
</evidence>
<reference evidence="7" key="1">
    <citation type="journal article" date="2019" name="Int. J. Syst. Evol. Microbiol.">
        <title>The Global Catalogue of Microorganisms (GCM) 10K type strain sequencing project: providing services to taxonomists for standard genome sequencing and annotation.</title>
        <authorList>
            <consortium name="The Broad Institute Genomics Platform"/>
            <consortium name="The Broad Institute Genome Sequencing Center for Infectious Disease"/>
            <person name="Wu L."/>
            <person name="Ma J."/>
        </authorList>
    </citation>
    <scope>NUCLEOTIDE SEQUENCE [LARGE SCALE GENOMIC DNA]</scope>
    <source>
        <strain evidence="7">JCM 3399</strain>
    </source>
</reference>
<comment type="similarity">
    <text evidence="1">Belongs to the ATP-dependent AMP-binding enzyme family.</text>
</comment>
<dbReference type="Proteomes" id="UP000654471">
    <property type="component" value="Unassembled WGS sequence"/>
</dbReference>
<feature type="domain" description="AMP-binding enzyme C-terminal" evidence="5">
    <location>
        <begin position="444"/>
        <end position="519"/>
    </location>
</feature>
<protein>
    <submittedName>
        <fullName evidence="6">Acyl-CoA synthetase</fullName>
    </submittedName>
</protein>
<dbReference type="PANTHER" id="PTHR43201">
    <property type="entry name" value="ACYL-COA SYNTHETASE"/>
    <property type="match status" value="1"/>
</dbReference>
<dbReference type="EMBL" id="BMRP01000003">
    <property type="protein sequence ID" value="GGU50534.1"/>
    <property type="molecule type" value="Genomic_DNA"/>
</dbReference>
<keyword evidence="2" id="KW-0436">Ligase</keyword>
<dbReference type="PROSITE" id="PS00455">
    <property type="entry name" value="AMP_BINDING"/>
    <property type="match status" value="1"/>
</dbReference>
<evidence type="ECO:0000256" key="2">
    <source>
        <dbReference type="ARBA" id="ARBA00022598"/>
    </source>
</evidence>
<dbReference type="SUPFAM" id="SSF56801">
    <property type="entry name" value="Acetyl-CoA synthetase-like"/>
    <property type="match status" value="1"/>
</dbReference>
<evidence type="ECO:0000259" key="5">
    <source>
        <dbReference type="Pfam" id="PF13193"/>
    </source>
</evidence>
<dbReference type="Gene3D" id="3.30.300.30">
    <property type="match status" value="1"/>
</dbReference>
<dbReference type="InterPro" id="IPR025110">
    <property type="entry name" value="AMP-bd_C"/>
</dbReference>
<feature type="domain" description="AMP-dependent synthetase/ligase" evidence="4">
    <location>
        <begin position="21"/>
        <end position="380"/>
    </location>
</feature>
<dbReference type="InterPro" id="IPR020845">
    <property type="entry name" value="AMP-binding_CS"/>
</dbReference>
<evidence type="ECO:0000259" key="4">
    <source>
        <dbReference type="Pfam" id="PF00501"/>
    </source>
</evidence>
<dbReference type="InterPro" id="IPR045851">
    <property type="entry name" value="AMP-bd_C_sf"/>
</dbReference>
<accession>A0ABQ2UTB1</accession>
<feature type="region of interest" description="Disordered" evidence="3">
    <location>
        <begin position="175"/>
        <end position="195"/>
    </location>
</feature>
<name>A0ABQ2UTB1_9ACTN</name>
<feature type="region of interest" description="Disordered" evidence="3">
    <location>
        <begin position="1"/>
        <end position="25"/>
    </location>
</feature>
<evidence type="ECO:0000256" key="3">
    <source>
        <dbReference type="SAM" id="MobiDB-lite"/>
    </source>
</evidence>
<dbReference type="Gene3D" id="3.40.50.12780">
    <property type="entry name" value="N-terminal domain of ligase-like"/>
    <property type="match status" value="1"/>
</dbReference>
<gene>
    <name evidence="6" type="ORF">GCM10010211_13600</name>
</gene>
<dbReference type="Pfam" id="PF00501">
    <property type="entry name" value="AMP-binding"/>
    <property type="match status" value="1"/>
</dbReference>
<dbReference type="Pfam" id="PF13193">
    <property type="entry name" value="AMP-binding_C"/>
    <property type="match status" value="1"/>
</dbReference>
<evidence type="ECO:0000313" key="7">
    <source>
        <dbReference type="Proteomes" id="UP000654471"/>
    </source>
</evidence>
<dbReference type="InterPro" id="IPR042099">
    <property type="entry name" value="ANL_N_sf"/>
</dbReference>
<organism evidence="6 7">
    <name type="scientific">Streptomyces albospinus</name>
    <dbReference type="NCBI Taxonomy" id="285515"/>
    <lineage>
        <taxon>Bacteria</taxon>
        <taxon>Bacillati</taxon>
        <taxon>Actinomycetota</taxon>
        <taxon>Actinomycetes</taxon>
        <taxon>Kitasatosporales</taxon>
        <taxon>Streptomycetaceae</taxon>
        <taxon>Streptomyces</taxon>
    </lineage>
</organism>